<reference evidence="1" key="2">
    <citation type="submission" date="2022-01" db="EMBL/GenBank/DDBJ databases">
        <authorList>
            <person name="Yamashiro T."/>
            <person name="Shiraishi A."/>
            <person name="Satake H."/>
            <person name="Nakayama K."/>
        </authorList>
    </citation>
    <scope>NUCLEOTIDE SEQUENCE</scope>
</reference>
<accession>A0ABQ5IK66</accession>
<name>A0ABQ5IK66_9ASTR</name>
<evidence type="ECO:0000313" key="1">
    <source>
        <dbReference type="EMBL" id="GJU00596.1"/>
    </source>
</evidence>
<keyword evidence="2" id="KW-1185">Reference proteome</keyword>
<comment type="caution">
    <text evidence="1">The sequence shown here is derived from an EMBL/GenBank/DDBJ whole genome shotgun (WGS) entry which is preliminary data.</text>
</comment>
<gene>
    <name evidence="1" type="ORF">Tco_1110934</name>
</gene>
<sequence length="104" mass="11681">FAFSSINEIEALYDLFERLSYVVIEDGRINKLKEIGVALLSEMNVNVSDEDIEANLYKKILDAALNEDGKIASCYLAVPFPIEKDPTKKITDFNGFFNKKNGGQ</sequence>
<organism evidence="1 2">
    <name type="scientific">Tanacetum coccineum</name>
    <dbReference type="NCBI Taxonomy" id="301880"/>
    <lineage>
        <taxon>Eukaryota</taxon>
        <taxon>Viridiplantae</taxon>
        <taxon>Streptophyta</taxon>
        <taxon>Embryophyta</taxon>
        <taxon>Tracheophyta</taxon>
        <taxon>Spermatophyta</taxon>
        <taxon>Magnoliopsida</taxon>
        <taxon>eudicotyledons</taxon>
        <taxon>Gunneridae</taxon>
        <taxon>Pentapetalae</taxon>
        <taxon>asterids</taxon>
        <taxon>campanulids</taxon>
        <taxon>Asterales</taxon>
        <taxon>Asteraceae</taxon>
        <taxon>Asteroideae</taxon>
        <taxon>Anthemideae</taxon>
        <taxon>Anthemidinae</taxon>
        <taxon>Tanacetum</taxon>
    </lineage>
</organism>
<feature type="non-terminal residue" evidence="1">
    <location>
        <position position="1"/>
    </location>
</feature>
<dbReference type="EMBL" id="BQNB010020880">
    <property type="protein sequence ID" value="GJU00596.1"/>
    <property type="molecule type" value="Genomic_DNA"/>
</dbReference>
<dbReference type="Proteomes" id="UP001151760">
    <property type="component" value="Unassembled WGS sequence"/>
</dbReference>
<evidence type="ECO:0000313" key="2">
    <source>
        <dbReference type="Proteomes" id="UP001151760"/>
    </source>
</evidence>
<proteinExistence type="predicted"/>
<protein>
    <submittedName>
        <fullName evidence="1">Uncharacterized protein</fullName>
    </submittedName>
</protein>
<reference evidence="1" key="1">
    <citation type="journal article" date="2022" name="Int. J. Mol. Sci.">
        <title>Draft Genome of Tanacetum Coccineum: Genomic Comparison of Closely Related Tanacetum-Family Plants.</title>
        <authorList>
            <person name="Yamashiro T."/>
            <person name="Shiraishi A."/>
            <person name="Nakayama K."/>
            <person name="Satake H."/>
        </authorList>
    </citation>
    <scope>NUCLEOTIDE SEQUENCE</scope>
</reference>